<dbReference type="AlphaFoldDB" id="A0A165D6D6"/>
<accession>A0A165D6D6</accession>
<dbReference type="InParanoid" id="A0A165D6D6"/>
<protein>
    <submittedName>
        <fullName evidence="3">Uncharacterized protein</fullName>
    </submittedName>
</protein>
<feature type="compositionally biased region" description="Acidic residues" evidence="1">
    <location>
        <begin position="1"/>
        <end position="11"/>
    </location>
</feature>
<dbReference type="EMBL" id="KV426251">
    <property type="protein sequence ID" value="KZV83877.1"/>
    <property type="molecule type" value="Genomic_DNA"/>
</dbReference>
<feature type="region of interest" description="Disordered" evidence="1">
    <location>
        <begin position="112"/>
        <end position="150"/>
    </location>
</feature>
<evidence type="ECO:0000313" key="3">
    <source>
        <dbReference type="EMBL" id="KZV83877.1"/>
    </source>
</evidence>
<evidence type="ECO:0000256" key="2">
    <source>
        <dbReference type="SAM" id="Phobius"/>
    </source>
</evidence>
<keyword evidence="4" id="KW-1185">Reference proteome</keyword>
<name>A0A165D6D6_EXIGL</name>
<feature type="transmembrane region" description="Helical" evidence="2">
    <location>
        <begin position="81"/>
        <end position="103"/>
    </location>
</feature>
<gene>
    <name evidence="3" type="ORF">EXIGLDRAFT_777131</name>
</gene>
<feature type="region of interest" description="Disordered" evidence="1">
    <location>
        <begin position="1"/>
        <end position="31"/>
    </location>
</feature>
<reference evidence="3 4" key="1">
    <citation type="journal article" date="2016" name="Mol. Biol. Evol.">
        <title>Comparative Genomics of Early-Diverging Mushroom-Forming Fungi Provides Insights into the Origins of Lignocellulose Decay Capabilities.</title>
        <authorList>
            <person name="Nagy L.G."/>
            <person name="Riley R."/>
            <person name="Tritt A."/>
            <person name="Adam C."/>
            <person name="Daum C."/>
            <person name="Floudas D."/>
            <person name="Sun H."/>
            <person name="Yadav J.S."/>
            <person name="Pangilinan J."/>
            <person name="Larsson K.H."/>
            <person name="Matsuura K."/>
            <person name="Barry K."/>
            <person name="Labutti K."/>
            <person name="Kuo R."/>
            <person name="Ohm R.A."/>
            <person name="Bhattacharya S.S."/>
            <person name="Shirouzu T."/>
            <person name="Yoshinaga Y."/>
            <person name="Martin F.M."/>
            <person name="Grigoriev I.V."/>
            <person name="Hibbett D.S."/>
        </authorList>
    </citation>
    <scope>NUCLEOTIDE SEQUENCE [LARGE SCALE GENOMIC DNA]</scope>
    <source>
        <strain evidence="3 4">HHB12029</strain>
    </source>
</reference>
<keyword evidence="2" id="KW-1133">Transmembrane helix</keyword>
<organism evidence="3 4">
    <name type="scientific">Exidia glandulosa HHB12029</name>
    <dbReference type="NCBI Taxonomy" id="1314781"/>
    <lineage>
        <taxon>Eukaryota</taxon>
        <taxon>Fungi</taxon>
        <taxon>Dikarya</taxon>
        <taxon>Basidiomycota</taxon>
        <taxon>Agaricomycotina</taxon>
        <taxon>Agaricomycetes</taxon>
        <taxon>Auriculariales</taxon>
        <taxon>Exidiaceae</taxon>
        <taxon>Exidia</taxon>
    </lineage>
</organism>
<evidence type="ECO:0000313" key="4">
    <source>
        <dbReference type="Proteomes" id="UP000077266"/>
    </source>
</evidence>
<keyword evidence="2" id="KW-0472">Membrane</keyword>
<sequence length="189" mass="20894">MSSGHDDEDFAVEPASYHEEGGYNESSTETSEQHLASDTLIVIIANPYNNSASYPQQDPEADSLLNAEDIKMLKEIEQSTLILGIAIGFCAVLAVSIIAFMLYRRYRRRAMDRGRPRPLPPPRVGAPAPSSGAIKGRDTRLPQTPTVVTGDINPENARVWEALVALRNEIREMREGDTAEALPQYEPQE</sequence>
<proteinExistence type="predicted"/>
<dbReference type="Proteomes" id="UP000077266">
    <property type="component" value="Unassembled WGS sequence"/>
</dbReference>
<evidence type="ECO:0000256" key="1">
    <source>
        <dbReference type="SAM" id="MobiDB-lite"/>
    </source>
</evidence>
<keyword evidence="2" id="KW-0812">Transmembrane</keyword>